<evidence type="ECO:0000256" key="1">
    <source>
        <dbReference type="ARBA" id="ARBA00004141"/>
    </source>
</evidence>
<keyword evidence="3 6" id="KW-1133">Transmembrane helix</keyword>
<comment type="caution">
    <text evidence="7">The sequence shown here is derived from an EMBL/GenBank/DDBJ whole genome shotgun (WGS) entry which is preliminary data.</text>
</comment>
<evidence type="ECO:0000256" key="4">
    <source>
        <dbReference type="ARBA" id="ARBA00023136"/>
    </source>
</evidence>
<feature type="transmembrane region" description="Helical" evidence="6">
    <location>
        <begin position="12"/>
        <end position="32"/>
    </location>
</feature>
<dbReference type="Pfam" id="PF07690">
    <property type="entry name" value="MFS_1"/>
    <property type="match status" value="2"/>
</dbReference>
<dbReference type="GO" id="GO:0016020">
    <property type="term" value="C:membrane"/>
    <property type="evidence" value="ECO:0007669"/>
    <property type="project" value="UniProtKB-SubCell"/>
</dbReference>
<dbReference type="InterPro" id="IPR036259">
    <property type="entry name" value="MFS_trans_sf"/>
</dbReference>
<dbReference type="Proteomes" id="UP000789572">
    <property type="component" value="Unassembled WGS sequence"/>
</dbReference>
<evidence type="ECO:0000256" key="2">
    <source>
        <dbReference type="ARBA" id="ARBA00022692"/>
    </source>
</evidence>
<dbReference type="GO" id="GO:0022857">
    <property type="term" value="F:transmembrane transporter activity"/>
    <property type="evidence" value="ECO:0007669"/>
    <property type="project" value="InterPro"/>
</dbReference>
<feature type="transmembrane region" description="Helical" evidence="6">
    <location>
        <begin position="111"/>
        <end position="137"/>
    </location>
</feature>
<sequence>MLTKPLSWKMRLTLSYTAVLFIAIVSGTQYLFSAYGPALADRLKLSSTQTNIIASAGNYGLFLTSPINGYLADNYGPRRVCLAGSFLIFTSFLCLALTFDGLLPQSFLLCALYLMLSGVASSAGFMSALTTAVSVSIRVGFVEYTYNSTAMDLSHDTYRFLLCIAISTGICQFIGSCLLDPISLESITDDDLSETTQQSSNASVEAETNRYRQLAQNEETPSLRSIPGEQRLEINTDAQSEQTPLLRQLPKEPEISGWRLILNNNAQLLFLAIIFLGGAGLMYINNVGTIAKLLYASSSRNRHGIPNKSHELQHIQNFHVFLLSIFSCTGRLSSGVLSDITRSMYDIRRLWFIIIAGVLLLIGQILAGFIATSLKTLWLATICIGFGYGCIFGIAPAITSEWFGLQHFGFNWGIMAC</sequence>
<accession>A0A9N9GNQ4</accession>
<comment type="subcellular location">
    <subcellularLocation>
        <location evidence="1">Membrane</location>
        <topology evidence="1">Multi-pass membrane protein</topology>
    </subcellularLocation>
</comment>
<feature type="transmembrane region" description="Helical" evidence="6">
    <location>
        <begin position="377"/>
        <end position="398"/>
    </location>
</feature>
<gene>
    <name evidence="7" type="ORF">POCULU_LOCUS8550</name>
</gene>
<dbReference type="InterPro" id="IPR011701">
    <property type="entry name" value="MFS"/>
</dbReference>
<feature type="transmembrane region" description="Helical" evidence="6">
    <location>
        <begin position="52"/>
        <end position="71"/>
    </location>
</feature>
<dbReference type="AlphaFoldDB" id="A0A9N9GNQ4"/>
<feature type="region of interest" description="Disordered" evidence="5">
    <location>
        <begin position="190"/>
        <end position="209"/>
    </location>
</feature>
<keyword evidence="2 6" id="KW-0812">Transmembrane</keyword>
<protein>
    <submittedName>
        <fullName evidence="7">9952_t:CDS:1</fullName>
    </submittedName>
</protein>
<dbReference type="EMBL" id="CAJVPJ010002535">
    <property type="protein sequence ID" value="CAG8623744.1"/>
    <property type="molecule type" value="Genomic_DNA"/>
</dbReference>
<dbReference type="OrthoDB" id="410267at2759"/>
<evidence type="ECO:0000256" key="5">
    <source>
        <dbReference type="SAM" id="MobiDB-lite"/>
    </source>
</evidence>
<organism evidence="7 8">
    <name type="scientific">Paraglomus occultum</name>
    <dbReference type="NCBI Taxonomy" id="144539"/>
    <lineage>
        <taxon>Eukaryota</taxon>
        <taxon>Fungi</taxon>
        <taxon>Fungi incertae sedis</taxon>
        <taxon>Mucoromycota</taxon>
        <taxon>Glomeromycotina</taxon>
        <taxon>Glomeromycetes</taxon>
        <taxon>Paraglomerales</taxon>
        <taxon>Paraglomeraceae</taxon>
        <taxon>Paraglomus</taxon>
    </lineage>
</organism>
<dbReference type="PANTHER" id="PTHR21576">
    <property type="entry name" value="UNCHARACTERIZED NODULIN-LIKE PROTEIN"/>
    <property type="match status" value="1"/>
</dbReference>
<feature type="transmembrane region" description="Helical" evidence="6">
    <location>
        <begin position="350"/>
        <end position="371"/>
    </location>
</feature>
<keyword evidence="4 6" id="KW-0472">Membrane</keyword>
<name>A0A9N9GNQ4_9GLOM</name>
<dbReference type="SUPFAM" id="SSF103473">
    <property type="entry name" value="MFS general substrate transporter"/>
    <property type="match status" value="1"/>
</dbReference>
<feature type="transmembrane region" description="Helical" evidence="6">
    <location>
        <begin position="158"/>
        <end position="175"/>
    </location>
</feature>
<dbReference type="PANTHER" id="PTHR21576:SF158">
    <property type="entry name" value="RIBOSOMAL RNA-PROCESSING PROTEIN 12-LIKE CONSERVED DOMAIN-CONTAINING PROTEIN"/>
    <property type="match status" value="1"/>
</dbReference>
<proteinExistence type="predicted"/>
<keyword evidence="8" id="KW-1185">Reference proteome</keyword>
<feature type="compositionally biased region" description="Polar residues" evidence="5">
    <location>
        <begin position="194"/>
        <end position="203"/>
    </location>
</feature>
<evidence type="ECO:0000313" key="7">
    <source>
        <dbReference type="EMBL" id="CAG8623744.1"/>
    </source>
</evidence>
<feature type="transmembrane region" description="Helical" evidence="6">
    <location>
        <begin position="80"/>
        <end position="99"/>
    </location>
</feature>
<evidence type="ECO:0000256" key="3">
    <source>
        <dbReference type="ARBA" id="ARBA00022989"/>
    </source>
</evidence>
<evidence type="ECO:0000256" key="6">
    <source>
        <dbReference type="SAM" id="Phobius"/>
    </source>
</evidence>
<dbReference type="Gene3D" id="1.20.1250.20">
    <property type="entry name" value="MFS general substrate transporter like domains"/>
    <property type="match status" value="2"/>
</dbReference>
<feature type="non-terminal residue" evidence="7">
    <location>
        <position position="1"/>
    </location>
</feature>
<feature type="transmembrane region" description="Helical" evidence="6">
    <location>
        <begin position="268"/>
        <end position="295"/>
    </location>
</feature>
<reference evidence="7" key="1">
    <citation type="submission" date="2021-06" db="EMBL/GenBank/DDBJ databases">
        <authorList>
            <person name="Kallberg Y."/>
            <person name="Tangrot J."/>
            <person name="Rosling A."/>
        </authorList>
    </citation>
    <scope>NUCLEOTIDE SEQUENCE</scope>
    <source>
        <strain evidence="7">IA702</strain>
    </source>
</reference>
<evidence type="ECO:0000313" key="8">
    <source>
        <dbReference type="Proteomes" id="UP000789572"/>
    </source>
</evidence>